<evidence type="ECO:0000256" key="4">
    <source>
        <dbReference type="ARBA" id="ARBA00023180"/>
    </source>
</evidence>
<keyword evidence="3" id="KW-0677">Repeat</keyword>
<dbReference type="SMART" id="SM00369">
    <property type="entry name" value="LRR_TYP"/>
    <property type="match status" value="7"/>
</dbReference>
<protein>
    <recommendedName>
        <fullName evidence="8">Leucine-rich repeat-containing N-terminal plant-type domain-containing protein</fullName>
    </recommendedName>
</protein>
<dbReference type="InterPro" id="IPR050647">
    <property type="entry name" value="Plant_LRR-RLKs"/>
</dbReference>
<dbReference type="Gene3D" id="3.80.10.10">
    <property type="entry name" value="Ribonuclease Inhibitor"/>
    <property type="match status" value="5"/>
</dbReference>
<keyword evidence="1" id="KW-0433">Leucine-rich repeat</keyword>
<dbReference type="PANTHER" id="PTHR48056:SF26">
    <property type="entry name" value="MDIS1-INTERACTING RECEPTOR LIKE KINASE 1"/>
    <property type="match status" value="1"/>
</dbReference>
<sequence length="434" mass="45867">MGVGCSTDEGLDVSGNSLSSIPDVFISDCGKLNGLKKLNFSQNKLSGVLPNFTGFSSLVSLDLSMNYLTVNLDGLIGNFKVLEKLQLSRNHFVGPIPDELFNFQNLTLIDLSVNNISGVLSNSIGDLSKLNTLLLSSNNLSGEIPKSLSNIKTLTRLAANQNSFNGMIPSGISQFVLGLDLSFNKLVGTIPIDLLSPPKLDSSLNGSIPSASIGKLERLTYLELGSNSLSGEIPKELGNCVELALLDLSKGAGQNILSGSIPSGISNLRGLVSVNLQDNELNGSIPDSISNLEFLIELQLGKNCLSSRIPKMPSNLQISLDLSRNCFEGTIPETLGGLRALEVLDISNNKFQGLMTVIDASSSTPPTINTWSKKTSVTLVILIAVICIDLGVAIAITAILVVDSDTSLNSKLSLAVVISVVFDVATAMMILLTS</sequence>
<dbReference type="InterPro" id="IPR003591">
    <property type="entry name" value="Leu-rich_rpt_typical-subtyp"/>
</dbReference>
<evidence type="ECO:0000256" key="5">
    <source>
        <dbReference type="SAM" id="Phobius"/>
    </source>
</evidence>
<feature type="transmembrane region" description="Helical" evidence="5">
    <location>
        <begin position="379"/>
        <end position="402"/>
    </location>
</feature>
<evidence type="ECO:0000313" key="7">
    <source>
        <dbReference type="Proteomes" id="UP000316621"/>
    </source>
</evidence>
<keyword evidence="7" id="KW-1185">Reference proteome</keyword>
<dbReference type="SUPFAM" id="SSF52047">
    <property type="entry name" value="RNI-like"/>
    <property type="match status" value="1"/>
</dbReference>
<gene>
    <name evidence="6" type="ORF">C5167_048945</name>
</gene>
<dbReference type="FunFam" id="3.80.10.10:FF:002851">
    <property type="entry name" value="Uncharacterized protein"/>
    <property type="match status" value="1"/>
</dbReference>
<dbReference type="STRING" id="3469.A0A4Y7KKT4"/>
<dbReference type="EMBL" id="CM010722">
    <property type="protein sequence ID" value="RZC73467.1"/>
    <property type="molecule type" value="Genomic_DNA"/>
</dbReference>
<evidence type="ECO:0000256" key="1">
    <source>
        <dbReference type="ARBA" id="ARBA00022614"/>
    </source>
</evidence>
<keyword evidence="4" id="KW-0325">Glycoprotein</keyword>
<keyword evidence="5" id="KW-1133">Transmembrane helix</keyword>
<dbReference type="OMA" id="IAVICID"/>
<dbReference type="Pfam" id="PF13855">
    <property type="entry name" value="LRR_8"/>
    <property type="match status" value="1"/>
</dbReference>
<reference evidence="6 7" key="1">
    <citation type="journal article" date="2018" name="Science">
        <title>The opium poppy genome and morphinan production.</title>
        <authorList>
            <person name="Guo L."/>
            <person name="Winzer T."/>
            <person name="Yang X."/>
            <person name="Li Y."/>
            <person name="Ning Z."/>
            <person name="He Z."/>
            <person name="Teodor R."/>
            <person name="Lu Y."/>
            <person name="Bowser T.A."/>
            <person name="Graham I.A."/>
            <person name="Ye K."/>
        </authorList>
    </citation>
    <scope>NUCLEOTIDE SEQUENCE [LARGE SCALE GENOMIC DNA]</scope>
    <source>
        <strain evidence="7">cv. HN1</strain>
        <tissue evidence="6">Leaves</tissue>
    </source>
</reference>
<dbReference type="Pfam" id="PF00560">
    <property type="entry name" value="LRR_1"/>
    <property type="match status" value="4"/>
</dbReference>
<keyword evidence="2" id="KW-0732">Signal</keyword>
<organism evidence="6 7">
    <name type="scientific">Papaver somniferum</name>
    <name type="common">Opium poppy</name>
    <dbReference type="NCBI Taxonomy" id="3469"/>
    <lineage>
        <taxon>Eukaryota</taxon>
        <taxon>Viridiplantae</taxon>
        <taxon>Streptophyta</taxon>
        <taxon>Embryophyta</taxon>
        <taxon>Tracheophyta</taxon>
        <taxon>Spermatophyta</taxon>
        <taxon>Magnoliopsida</taxon>
        <taxon>Ranunculales</taxon>
        <taxon>Papaveraceae</taxon>
        <taxon>Papaveroideae</taxon>
        <taxon>Papaver</taxon>
    </lineage>
</organism>
<name>A0A4Y7KKT4_PAPSO</name>
<feature type="transmembrane region" description="Helical" evidence="5">
    <location>
        <begin position="414"/>
        <end position="432"/>
    </location>
</feature>
<dbReference type="Gramene" id="RZC73467">
    <property type="protein sequence ID" value="RZC73467"/>
    <property type="gene ID" value="C5167_048945"/>
</dbReference>
<evidence type="ECO:0008006" key="8">
    <source>
        <dbReference type="Google" id="ProtNLM"/>
    </source>
</evidence>
<evidence type="ECO:0000256" key="3">
    <source>
        <dbReference type="ARBA" id="ARBA00022737"/>
    </source>
</evidence>
<evidence type="ECO:0000256" key="2">
    <source>
        <dbReference type="ARBA" id="ARBA00022729"/>
    </source>
</evidence>
<evidence type="ECO:0000313" key="6">
    <source>
        <dbReference type="EMBL" id="RZC73467.1"/>
    </source>
</evidence>
<dbReference type="Proteomes" id="UP000316621">
    <property type="component" value="Chromosome 8"/>
</dbReference>
<keyword evidence="5" id="KW-0812">Transmembrane</keyword>
<dbReference type="GO" id="GO:0033612">
    <property type="term" value="F:receptor serine/threonine kinase binding"/>
    <property type="evidence" value="ECO:0007669"/>
    <property type="project" value="TreeGrafter"/>
</dbReference>
<dbReference type="InterPro" id="IPR001611">
    <property type="entry name" value="Leu-rich_rpt"/>
</dbReference>
<dbReference type="PANTHER" id="PTHR48056">
    <property type="entry name" value="LRR RECEPTOR-LIKE SERINE/THREONINE-PROTEIN KINASE-RELATED"/>
    <property type="match status" value="1"/>
</dbReference>
<dbReference type="AlphaFoldDB" id="A0A4Y7KKT4"/>
<dbReference type="InterPro" id="IPR032675">
    <property type="entry name" value="LRR_dom_sf"/>
</dbReference>
<dbReference type="FunFam" id="3.80.10.10:FF:000041">
    <property type="entry name" value="LRR receptor-like serine/threonine-protein kinase ERECTA"/>
    <property type="match status" value="1"/>
</dbReference>
<accession>A0A4Y7KKT4</accession>
<keyword evidence="5" id="KW-0472">Membrane</keyword>
<proteinExistence type="predicted"/>